<dbReference type="Gene3D" id="1.10.238.10">
    <property type="entry name" value="EF-hand"/>
    <property type="match status" value="1"/>
</dbReference>
<evidence type="ECO:0000256" key="1">
    <source>
        <dbReference type="ARBA" id="ARBA00022737"/>
    </source>
</evidence>
<dbReference type="PROSITE" id="PS50222">
    <property type="entry name" value="EF_HAND_2"/>
    <property type="match status" value="2"/>
</dbReference>
<evidence type="ECO:0000313" key="4">
    <source>
        <dbReference type="EMBL" id="ORE22653.1"/>
    </source>
</evidence>
<accession>A0A1X0SEH8</accession>
<dbReference type="InterPro" id="IPR050145">
    <property type="entry name" value="Centrin_CML-like"/>
</dbReference>
<feature type="domain" description="EF-hand" evidence="3">
    <location>
        <begin position="94"/>
        <end position="129"/>
    </location>
</feature>
<proteinExistence type="predicted"/>
<dbReference type="Proteomes" id="UP000242381">
    <property type="component" value="Unassembled WGS sequence"/>
</dbReference>
<organism evidence="4 5">
    <name type="scientific">Rhizopus microsporus</name>
    <dbReference type="NCBI Taxonomy" id="58291"/>
    <lineage>
        <taxon>Eukaryota</taxon>
        <taxon>Fungi</taxon>
        <taxon>Fungi incertae sedis</taxon>
        <taxon>Mucoromycota</taxon>
        <taxon>Mucoromycotina</taxon>
        <taxon>Mucoromycetes</taxon>
        <taxon>Mucorales</taxon>
        <taxon>Mucorineae</taxon>
        <taxon>Rhizopodaceae</taxon>
        <taxon>Rhizopus</taxon>
    </lineage>
</organism>
<dbReference type="FunFam" id="1.10.238.10:FF:000001">
    <property type="entry name" value="Calmodulin 1"/>
    <property type="match status" value="1"/>
</dbReference>
<dbReference type="PANTHER" id="PTHR23050">
    <property type="entry name" value="CALCIUM BINDING PROTEIN"/>
    <property type="match status" value="1"/>
</dbReference>
<dbReference type="AlphaFoldDB" id="A0A1X0SEH8"/>
<dbReference type="Pfam" id="PF13499">
    <property type="entry name" value="EF-hand_7"/>
    <property type="match status" value="1"/>
</dbReference>
<feature type="domain" description="EF-hand" evidence="3">
    <location>
        <begin position="130"/>
        <end position="165"/>
    </location>
</feature>
<protein>
    <submittedName>
        <fullName evidence="4">EF-hand</fullName>
    </submittedName>
</protein>
<dbReference type="InterPro" id="IPR002048">
    <property type="entry name" value="EF_hand_dom"/>
</dbReference>
<dbReference type="SUPFAM" id="SSF47473">
    <property type="entry name" value="EF-hand"/>
    <property type="match status" value="1"/>
</dbReference>
<keyword evidence="1" id="KW-0677">Repeat</keyword>
<name>A0A1X0SEH8_RHIZD</name>
<gene>
    <name evidence="4" type="ORF">BCV71DRAFT_112732</name>
</gene>
<evidence type="ECO:0000313" key="5">
    <source>
        <dbReference type="Proteomes" id="UP000242381"/>
    </source>
</evidence>
<sequence length="169" mass="18774">MTNTSTAASIEVKDYTISQAEINHFKEKYESISDGHGITVEILKELYRVAQVEIPDEQELHAQVMFIRAADSKGHGKVGYDDFLSVMKKQYQINAEEGASKVFQLLDTDNDGLIGGDDLKRGVALFGDNVSAEEIREMLYSADIDGDGLISYEEFLKIMTPCKVNGQTI</sequence>
<dbReference type="GO" id="GO:0005509">
    <property type="term" value="F:calcium ion binding"/>
    <property type="evidence" value="ECO:0007669"/>
    <property type="project" value="InterPro"/>
</dbReference>
<reference evidence="4 5" key="1">
    <citation type="journal article" date="2016" name="Proc. Natl. Acad. Sci. U.S.A.">
        <title>Lipid metabolic changes in an early divergent fungus govern the establishment of a mutualistic symbiosis with endobacteria.</title>
        <authorList>
            <person name="Lastovetsky O.A."/>
            <person name="Gaspar M.L."/>
            <person name="Mondo S.J."/>
            <person name="LaButti K.M."/>
            <person name="Sandor L."/>
            <person name="Grigoriev I.V."/>
            <person name="Henry S.A."/>
            <person name="Pawlowska T.E."/>
        </authorList>
    </citation>
    <scope>NUCLEOTIDE SEQUENCE [LARGE SCALE GENOMIC DNA]</scope>
    <source>
        <strain evidence="4 5">ATCC 11559</strain>
    </source>
</reference>
<keyword evidence="2" id="KW-0106">Calcium</keyword>
<dbReference type="InterPro" id="IPR011992">
    <property type="entry name" value="EF-hand-dom_pair"/>
</dbReference>
<dbReference type="SMART" id="SM00054">
    <property type="entry name" value="EFh"/>
    <property type="match status" value="3"/>
</dbReference>
<evidence type="ECO:0000256" key="2">
    <source>
        <dbReference type="ARBA" id="ARBA00022837"/>
    </source>
</evidence>
<dbReference type="CDD" id="cd00051">
    <property type="entry name" value="EFh"/>
    <property type="match status" value="1"/>
</dbReference>
<dbReference type="VEuPathDB" id="FungiDB:BCV72DRAFT_201687"/>
<dbReference type="InterPro" id="IPR018247">
    <property type="entry name" value="EF_Hand_1_Ca_BS"/>
</dbReference>
<dbReference type="PROSITE" id="PS00018">
    <property type="entry name" value="EF_HAND_1"/>
    <property type="match status" value="2"/>
</dbReference>
<dbReference type="EMBL" id="KV921264">
    <property type="protein sequence ID" value="ORE22653.1"/>
    <property type="molecule type" value="Genomic_DNA"/>
</dbReference>
<dbReference type="Pfam" id="PF13833">
    <property type="entry name" value="EF-hand_8"/>
    <property type="match status" value="1"/>
</dbReference>
<dbReference type="OMA" id="MFIRAAD"/>
<evidence type="ECO:0000259" key="3">
    <source>
        <dbReference type="PROSITE" id="PS50222"/>
    </source>
</evidence>